<dbReference type="Gene3D" id="3.90.550.10">
    <property type="entry name" value="Spore Coat Polysaccharide Biosynthesis Protein SpsA, Chain A"/>
    <property type="match status" value="1"/>
</dbReference>
<proteinExistence type="predicted"/>
<dbReference type="GO" id="GO:0016740">
    <property type="term" value="F:transferase activity"/>
    <property type="evidence" value="ECO:0007669"/>
    <property type="project" value="UniProtKB-KW"/>
</dbReference>
<dbReference type="InterPro" id="IPR027791">
    <property type="entry name" value="Galactosyl_T_C"/>
</dbReference>
<dbReference type="SMR" id="Q79ZR4"/>
<dbReference type="HOGENOM" id="CLU_025996_24_2_11"/>
<reference evidence="4 5" key="2">
    <citation type="journal article" date="2003" name="Nat. Biotechnol.">
        <title>Complete genome sequence and comparative analysis of the industrial microorganism Streptomyces avermitilis.</title>
        <authorList>
            <person name="Ikeda H."/>
            <person name="Ishikawa J."/>
            <person name="Hanamoto A."/>
            <person name="Shinose M."/>
            <person name="Kikuchi H."/>
            <person name="Shiba T."/>
            <person name="Sakaki Y."/>
            <person name="Hattori M."/>
            <person name="Omura S."/>
        </authorList>
    </citation>
    <scope>NUCLEOTIDE SEQUENCE [LARGE SCALE GENOMIC DNA]</scope>
    <source>
        <strain evidence="5">ATCC 31267 / DSM 46492 / JCM 5070 / NBRC 14893 / NCIMB 12804 / NRRL 8165 / MA-4680</strain>
    </source>
</reference>
<dbReference type="OrthoDB" id="4120491at2"/>
<dbReference type="InterPro" id="IPR001173">
    <property type="entry name" value="Glyco_trans_2-like"/>
</dbReference>
<dbReference type="Proteomes" id="UP000000428">
    <property type="component" value="Chromosome"/>
</dbReference>
<sequence length="381" mass="43244">MKVSLVIPTYNSKDLVAPCLVSLNHQRLDEADEFEVVLVDDGSTDGTGEVVDSLPLTYRIRRVYVPRTEKSCRSAARNAGIRAADGELIVFVDGDQIIDPLFVQEHIRCHRGRPAIVAIGFRDYQAPGAVDLALLERSFTPEAFPPVADQDERAQVTATLSQNMGNLATGWHFFYGCNVSVRKEHLLAVGGFDENIQKWSFEDVELGYRLHRRGLAFVHNLYSRVYHQFHPESDQERYADWRENFEYFTSKHPELEVRLQWVLDSYFDPGRTSRPSWFDAYLRFEFACRAVAERLPIGHSYEVLVVDADNLDSAEREIARVGAAHDLIVVDITDDRELPTAVQAMRTGRELLYFKEPSPELLQQAAKSFGCAALLKYAAEV</sequence>
<feature type="domain" description="Glycosyltransferase 2-like" evidence="2">
    <location>
        <begin position="4"/>
        <end position="138"/>
    </location>
</feature>
<dbReference type="Pfam" id="PF00535">
    <property type="entry name" value="Glycos_transf_2"/>
    <property type="match status" value="1"/>
</dbReference>
<dbReference type="PANTHER" id="PTHR43685:SF3">
    <property type="entry name" value="SLR2126 PROTEIN"/>
    <property type="match status" value="1"/>
</dbReference>
<dbReference type="PANTHER" id="PTHR43685">
    <property type="entry name" value="GLYCOSYLTRANSFERASE"/>
    <property type="match status" value="1"/>
</dbReference>
<accession>Q79ZR4</accession>
<protein>
    <submittedName>
        <fullName evidence="4">Glycosyltransferase</fullName>
    </submittedName>
</protein>
<dbReference type="Pfam" id="PF02709">
    <property type="entry name" value="Glyco_transf_7C"/>
    <property type="match status" value="1"/>
</dbReference>
<feature type="domain" description="Galactosyltransferase C-terminal" evidence="3">
    <location>
        <begin position="173"/>
        <end position="219"/>
    </location>
</feature>
<dbReference type="eggNOG" id="COG1216">
    <property type="taxonomic scope" value="Bacteria"/>
</dbReference>
<evidence type="ECO:0000313" key="4">
    <source>
        <dbReference type="EMBL" id="BAC68545.1"/>
    </source>
</evidence>
<dbReference type="EMBL" id="BA000030">
    <property type="protein sequence ID" value="BAC68545.1"/>
    <property type="molecule type" value="Genomic_DNA"/>
</dbReference>
<evidence type="ECO:0000259" key="3">
    <source>
        <dbReference type="Pfam" id="PF02709"/>
    </source>
</evidence>
<dbReference type="KEGG" id="sma:SAVERM_835"/>
<keyword evidence="5" id="KW-1185">Reference proteome</keyword>
<reference evidence="4 5" key="1">
    <citation type="journal article" date="2001" name="Proc. Natl. Acad. Sci. U.S.A.">
        <title>Genome sequence of an industrial microorganism Streptomyces avermitilis: deducing the ability of producing secondary metabolites.</title>
        <authorList>
            <person name="Omura S."/>
            <person name="Ikeda H."/>
            <person name="Ishikawa J."/>
            <person name="Hanamoto A."/>
            <person name="Takahashi C."/>
            <person name="Shinose M."/>
            <person name="Takahashi Y."/>
            <person name="Horikawa H."/>
            <person name="Nakazawa H."/>
            <person name="Osonoe T."/>
            <person name="Kikuchi H."/>
            <person name="Shiba T."/>
            <person name="Sakaki Y."/>
            <person name="Hattori M."/>
        </authorList>
    </citation>
    <scope>NUCLEOTIDE SEQUENCE [LARGE SCALE GENOMIC DNA]</scope>
    <source>
        <strain evidence="5">ATCC 31267 / DSM 46492 / JCM 5070 / NBRC 14893 / NCIMB 12804 / NRRL 8165 / MA-4680</strain>
    </source>
</reference>
<evidence type="ECO:0000259" key="2">
    <source>
        <dbReference type="Pfam" id="PF00535"/>
    </source>
</evidence>
<evidence type="ECO:0000313" key="5">
    <source>
        <dbReference type="Proteomes" id="UP000000428"/>
    </source>
</evidence>
<gene>
    <name evidence="4" type="ORF">SAVERM_835</name>
</gene>
<name>Q79ZR4_STRAW</name>
<dbReference type="AlphaFoldDB" id="Q79ZR4"/>
<dbReference type="InterPro" id="IPR050834">
    <property type="entry name" value="Glycosyltransf_2"/>
</dbReference>
<dbReference type="SUPFAM" id="SSF53448">
    <property type="entry name" value="Nucleotide-diphospho-sugar transferases"/>
    <property type="match status" value="1"/>
</dbReference>
<evidence type="ECO:0000256" key="1">
    <source>
        <dbReference type="ARBA" id="ARBA00022679"/>
    </source>
</evidence>
<keyword evidence="1" id="KW-0808">Transferase</keyword>
<dbReference type="InterPro" id="IPR029044">
    <property type="entry name" value="Nucleotide-diphossugar_trans"/>
</dbReference>
<reference evidence="4 5" key="3">
    <citation type="journal article" date="2014" name="J. Ind. Microbiol. Biotechnol.">
        <title>Genome mining of the Streptomyces avermitilis genome and development of genome-minimized hosts for heterologous expression of biosynthetic gene clusters.</title>
        <authorList>
            <person name="Ikeda H."/>
            <person name="Shin-ya K."/>
            <person name="Omura S."/>
        </authorList>
    </citation>
    <scope>NUCLEOTIDE SEQUENCE [LARGE SCALE GENOMIC DNA]</scope>
    <source>
        <strain evidence="5">ATCC 31267 / DSM 46492 / JCM 5070 / NBRC 14893 / NCIMB 12804 / NRRL 8165 / MA-4680</strain>
    </source>
</reference>
<organism evidence="4 5">
    <name type="scientific">Streptomyces avermitilis (strain ATCC 31267 / DSM 46492 / JCM 5070 / NBRC 14893 / NCIMB 12804 / NRRL 8165 / MA-4680)</name>
    <dbReference type="NCBI Taxonomy" id="227882"/>
    <lineage>
        <taxon>Bacteria</taxon>
        <taxon>Bacillati</taxon>
        <taxon>Actinomycetota</taxon>
        <taxon>Actinomycetes</taxon>
        <taxon>Kitasatosporales</taxon>
        <taxon>Streptomycetaceae</taxon>
        <taxon>Streptomyces</taxon>
    </lineage>
</organism>